<proteinExistence type="predicted"/>
<evidence type="ECO:0000313" key="2">
    <source>
        <dbReference type="EMBL" id="XAM18824.1"/>
    </source>
</evidence>
<feature type="transmembrane region" description="Helical" evidence="1">
    <location>
        <begin position="32"/>
        <end position="51"/>
    </location>
</feature>
<keyword evidence="1" id="KW-1133">Transmembrane helix</keyword>
<name>A0ABZ3F6P2_9HELI</name>
<reference evidence="2 3" key="1">
    <citation type="submission" date="2024-02" db="EMBL/GenBank/DDBJ databases">
        <title>Genome and pathogenicity analysis of Helicobacter mastomyrinus isolated from mice.</title>
        <authorList>
            <person name="Zhu L."/>
        </authorList>
    </citation>
    <scope>NUCLEOTIDE SEQUENCE [LARGE SCALE GENOMIC DNA]</scope>
    <source>
        <strain evidence="2 3">Hm-17</strain>
    </source>
</reference>
<keyword evidence="3" id="KW-1185">Reference proteome</keyword>
<sequence length="123" mass="14485">MNKKTKEHLFLLSSLMLICIMAFASIYLQNSYLAYIFAPVPIIITLMMYLYTKQKTYCPHCHKSFKLEFIGNDISSQSALSYCKKDVDDTLDGEIFQVEEKMDYFKCRHCGFITFEIKKYKVK</sequence>
<dbReference type="Proteomes" id="UP001434737">
    <property type="component" value="Chromosome"/>
</dbReference>
<keyword evidence="1" id="KW-0472">Membrane</keyword>
<dbReference type="RefSeq" id="WP_343354061.1">
    <property type="nucleotide sequence ID" value="NZ_CP145316.1"/>
</dbReference>
<accession>A0ABZ3F6P2</accession>
<feature type="transmembrane region" description="Helical" evidence="1">
    <location>
        <begin position="9"/>
        <end position="26"/>
    </location>
</feature>
<organism evidence="2 3">
    <name type="scientific">Helicobacter mastomyrinus</name>
    <dbReference type="NCBI Taxonomy" id="287948"/>
    <lineage>
        <taxon>Bacteria</taxon>
        <taxon>Pseudomonadati</taxon>
        <taxon>Campylobacterota</taxon>
        <taxon>Epsilonproteobacteria</taxon>
        <taxon>Campylobacterales</taxon>
        <taxon>Helicobacteraceae</taxon>
        <taxon>Helicobacter</taxon>
    </lineage>
</organism>
<evidence type="ECO:0000313" key="3">
    <source>
        <dbReference type="Proteomes" id="UP001434737"/>
    </source>
</evidence>
<dbReference type="EMBL" id="CP145316">
    <property type="protein sequence ID" value="XAM18824.1"/>
    <property type="molecule type" value="Genomic_DNA"/>
</dbReference>
<gene>
    <name evidence="2" type="ORF">V3I05_03865</name>
</gene>
<protein>
    <submittedName>
        <fullName evidence="2">Uncharacterized protein</fullName>
    </submittedName>
</protein>
<evidence type="ECO:0000256" key="1">
    <source>
        <dbReference type="SAM" id="Phobius"/>
    </source>
</evidence>
<keyword evidence="1" id="KW-0812">Transmembrane</keyword>